<accession>A0A835F534</accession>
<dbReference type="OrthoDB" id="721536at2759"/>
<dbReference type="AlphaFoldDB" id="A0A835F534"/>
<keyword evidence="2" id="KW-0732">Signal</keyword>
<feature type="signal peptide" evidence="2">
    <location>
        <begin position="1"/>
        <end position="40"/>
    </location>
</feature>
<gene>
    <name evidence="3" type="ORF">HU200_017970</name>
</gene>
<sequence length="558" mass="61558">MATSAPAPPAEWKDGLEHKLRRKLELHLVYLHFLLVLANAEEHSNAKGERGRAARLWIEYLKDLIVICRAQHVLDGFRREEKRRAGETTARRVPRYFTSQSPLLIRFKLNWKLISVLAAIENVFEANQRTQVPNSTCHYYHPVRIRPGGIPLPDGAGGLCVTDRSARSSIAASVAGDTGSPPAAMARRYASSPSTSPPLNARRTRRRTSRGPRPNLFSSAQLACARSPAQPFSSPSLSLADEWALLVSFIFLAVPESNSSSSSNAARLRVAFPSRKLLFSAFISRRSSSRSPQPKPELPPPLARVAIASFQAPSSRSELVVEFRAEVRKSPSLLSLSLSLSRAQPASPTPQMDDDVQGDPVWVCFSDDEDVSGPASPTADVEGNPDGTADEGDKVYEDEKDDEEEPKVEMITSITELGAFPLLLEDVLEALGNYTRPLYITTYMTSISHQFQEELSRTEYCHLPRRRPGTEQTVVVGGGPTADPRLNVLARVTAALNTDLEGVINELAQAQDRIAELEEQLAEQQGQGDDDERMANAWSPPRKKLRYGAPFSVTQFRE</sequence>
<evidence type="ECO:0000256" key="2">
    <source>
        <dbReference type="SAM" id="SignalP"/>
    </source>
</evidence>
<dbReference type="Proteomes" id="UP000636709">
    <property type="component" value="Unassembled WGS sequence"/>
</dbReference>
<comment type="caution">
    <text evidence="3">The sequence shown here is derived from an EMBL/GenBank/DDBJ whole genome shotgun (WGS) entry which is preliminary data.</text>
</comment>
<organism evidence="3 4">
    <name type="scientific">Digitaria exilis</name>
    <dbReference type="NCBI Taxonomy" id="1010633"/>
    <lineage>
        <taxon>Eukaryota</taxon>
        <taxon>Viridiplantae</taxon>
        <taxon>Streptophyta</taxon>
        <taxon>Embryophyta</taxon>
        <taxon>Tracheophyta</taxon>
        <taxon>Spermatophyta</taxon>
        <taxon>Magnoliopsida</taxon>
        <taxon>Liliopsida</taxon>
        <taxon>Poales</taxon>
        <taxon>Poaceae</taxon>
        <taxon>PACMAD clade</taxon>
        <taxon>Panicoideae</taxon>
        <taxon>Panicodae</taxon>
        <taxon>Paniceae</taxon>
        <taxon>Anthephorinae</taxon>
        <taxon>Digitaria</taxon>
    </lineage>
</organism>
<feature type="region of interest" description="Disordered" evidence="1">
    <location>
        <begin position="171"/>
        <end position="220"/>
    </location>
</feature>
<protein>
    <submittedName>
        <fullName evidence="3">Uncharacterized protein</fullName>
    </submittedName>
</protein>
<proteinExistence type="predicted"/>
<name>A0A835F534_9POAL</name>
<evidence type="ECO:0000313" key="3">
    <source>
        <dbReference type="EMBL" id="KAF8728698.1"/>
    </source>
</evidence>
<dbReference type="EMBL" id="JACEFO010001626">
    <property type="protein sequence ID" value="KAF8728698.1"/>
    <property type="molecule type" value="Genomic_DNA"/>
</dbReference>
<evidence type="ECO:0000256" key="1">
    <source>
        <dbReference type="SAM" id="MobiDB-lite"/>
    </source>
</evidence>
<feature type="region of interest" description="Disordered" evidence="1">
    <location>
        <begin position="519"/>
        <end position="558"/>
    </location>
</feature>
<keyword evidence="4" id="KW-1185">Reference proteome</keyword>
<reference evidence="3" key="1">
    <citation type="submission" date="2020-07" db="EMBL/GenBank/DDBJ databases">
        <title>Genome sequence and genetic diversity analysis of an under-domesticated orphan crop, white fonio (Digitaria exilis).</title>
        <authorList>
            <person name="Bennetzen J.L."/>
            <person name="Chen S."/>
            <person name="Ma X."/>
            <person name="Wang X."/>
            <person name="Yssel A.E.J."/>
            <person name="Chaluvadi S.R."/>
            <person name="Johnson M."/>
            <person name="Gangashetty P."/>
            <person name="Hamidou F."/>
            <person name="Sanogo M.D."/>
            <person name="Zwaenepoel A."/>
            <person name="Wallace J."/>
            <person name="Van De Peer Y."/>
            <person name="Van Deynze A."/>
        </authorList>
    </citation>
    <scope>NUCLEOTIDE SEQUENCE</scope>
    <source>
        <tissue evidence="3">Leaves</tissue>
    </source>
</reference>
<evidence type="ECO:0000313" key="4">
    <source>
        <dbReference type="Proteomes" id="UP000636709"/>
    </source>
</evidence>
<feature type="region of interest" description="Disordered" evidence="1">
    <location>
        <begin position="367"/>
        <end position="406"/>
    </location>
</feature>
<feature type="chain" id="PRO_5032407242" evidence="2">
    <location>
        <begin position="41"/>
        <end position="558"/>
    </location>
</feature>